<organism evidence="1 2">
    <name type="scientific">Nostoc flagelliforme FACHB-838</name>
    <dbReference type="NCBI Taxonomy" id="2692904"/>
    <lineage>
        <taxon>Bacteria</taxon>
        <taxon>Bacillati</taxon>
        <taxon>Cyanobacteriota</taxon>
        <taxon>Cyanophyceae</taxon>
        <taxon>Nostocales</taxon>
        <taxon>Nostocaceae</taxon>
        <taxon>Nostoc</taxon>
    </lineage>
</organism>
<dbReference type="Proteomes" id="UP000623440">
    <property type="component" value="Unassembled WGS sequence"/>
</dbReference>
<evidence type="ECO:0000313" key="2">
    <source>
        <dbReference type="Proteomes" id="UP000623440"/>
    </source>
</evidence>
<accession>A0ABR8DX11</accession>
<reference evidence="1 2" key="1">
    <citation type="journal article" date="2020" name="ISME J.">
        <title>Comparative genomics reveals insights into cyanobacterial evolution and habitat adaptation.</title>
        <authorList>
            <person name="Chen M.Y."/>
            <person name="Teng W.K."/>
            <person name="Zhao L."/>
            <person name="Hu C.X."/>
            <person name="Zhou Y.K."/>
            <person name="Han B.P."/>
            <person name="Song L.R."/>
            <person name="Shu W.S."/>
        </authorList>
    </citation>
    <scope>NUCLEOTIDE SEQUENCE [LARGE SCALE GENOMIC DNA]</scope>
    <source>
        <strain evidence="1 2">FACHB-838</strain>
    </source>
</reference>
<protein>
    <submittedName>
        <fullName evidence="1">Uncharacterized protein</fullName>
    </submittedName>
</protein>
<dbReference type="RefSeq" id="WP_190944532.1">
    <property type="nucleotide sequence ID" value="NZ_JACJSI010000127.1"/>
</dbReference>
<proteinExistence type="predicted"/>
<sequence>MWTTTGLYTDPGMDYYERKYNEQVLNNLKKKAHTFGLELVPISQYPQNTHPLQPLLHKPYAKCFLKEG</sequence>
<comment type="caution">
    <text evidence="1">The sequence shown here is derived from an EMBL/GenBank/DDBJ whole genome shotgun (WGS) entry which is preliminary data.</text>
</comment>
<gene>
    <name evidence="1" type="ORF">H6G97_32460</name>
</gene>
<evidence type="ECO:0000313" key="1">
    <source>
        <dbReference type="EMBL" id="MBD2534007.1"/>
    </source>
</evidence>
<dbReference type="EMBL" id="JACJSI010000127">
    <property type="protein sequence ID" value="MBD2534007.1"/>
    <property type="molecule type" value="Genomic_DNA"/>
</dbReference>
<name>A0ABR8DX11_9NOSO</name>
<keyword evidence="2" id="KW-1185">Reference proteome</keyword>